<dbReference type="PANTHER" id="PTHR47981">
    <property type="entry name" value="RAB FAMILY"/>
    <property type="match status" value="1"/>
</dbReference>
<dbReference type="FunFam" id="3.40.50.300:FF:001447">
    <property type="entry name" value="Ras-related protein Rab-1B"/>
    <property type="match status" value="1"/>
</dbReference>
<comment type="similarity">
    <text evidence="1">Belongs to the small GTPase superfamily. Rab family.</text>
</comment>
<accession>A0A485KB43</accession>
<evidence type="ECO:0000313" key="6">
    <source>
        <dbReference type="EMBL" id="VFT79556.1"/>
    </source>
</evidence>
<dbReference type="PANTHER" id="PTHR47981:SF20">
    <property type="entry name" value="RAS-RELATED PROTEIN RAB-7A"/>
    <property type="match status" value="1"/>
</dbReference>
<organism evidence="6 7">
    <name type="scientific">Aphanomyces stellatus</name>
    <dbReference type="NCBI Taxonomy" id="120398"/>
    <lineage>
        <taxon>Eukaryota</taxon>
        <taxon>Sar</taxon>
        <taxon>Stramenopiles</taxon>
        <taxon>Oomycota</taxon>
        <taxon>Saprolegniomycetes</taxon>
        <taxon>Saprolegniales</taxon>
        <taxon>Verrucalvaceae</taxon>
        <taxon>Aphanomyces</taxon>
    </lineage>
</organism>
<dbReference type="PROSITE" id="PS51419">
    <property type="entry name" value="RAB"/>
    <property type="match status" value="1"/>
</dbReference>
<dbReference type="InterPro" id="IPR005225">
    <property type="entry name" value="Small_GTP-bd"/>
</dbReference>
<evidence type="ECO:0000313" key="7">
    <source>
        <dbReference type="Proteomes" id="UP000332933"/>
    </source>
</evidence>
<dbReference type="SUPFAM" id="SSF52540">
    <property type="entry name" value="P-loop containing nucleoside triphosphate hydrolases"/>
    <property type="match status" value="1"/>
</dbReference>
<dbReference type="GO" id="GO:0005525">
    <property type="term" value="F:GTP binding"/>
    <property type="evidence" value="ECO:0007669"/>
    <property type="project" value="UniProtKB-KW"/>
</dbReference>
<dbReference type="SMART" id="SM00173">
    <property type="entry name" value="RAS"/>
    <property type="match status" value="1"/>
</dbReference>
<dbReference type="SMART" id="SM00174">
    <property type="entry name" value="RHO"/>
    <property type="match status" value="1"/>
</dbReference>
<gene>
    <name evidence="6" type="primary">Aste57867_2355</name>
    <name evidence="5" type="ORF">As57867_002350</name>
    <name evidence="6" type="ORF">ASTE57867_2355</name>
</gene>
<keyword evidence="2" id="KW-0547">Nucleotide-binding</keyword>
<dbReference type="Gene3D" id="3.40.50.300">
    <property type="entry name" value="P-loop containing nucleotide triphosphate hydrolases"/>
    <property type="match status" value="1"/>
</dbReference>
<evidence type="ECO:0000256" key="2">
    <source>
        <dbReference type="ARBA" id="ARBA00022741"/>
    </source>
</evidence>
<feature type="region of interest" description="Disordered" evidence="4">
    <location>
        <begin position="132"/>
        <end position="151"/>
    </location>
</feature>
<keyword evidence="7" id="KW-1185">Reference proteome</keyword>
<dbReference type="PROSITE" id="PS51420">
    <property type="entry name" value="RHO"/>
    <property type="match status" value="1"/>
</dbReference>
<dbReference type="OrthoDB" id="265044at2759"/>
<dbReference type="SMART" id="SM00175">
    <property type="entry name" value="RAB"/>
    <property type="match status" value="1"/>
</dbReference>
<evidence type="ECO:0000256" key="4">
    <source>
        <dbReference type="SAM" id="MobiDB-lite"/>
    </source>
</evidence>
<protein>
    <submittedName>
        <fullName evidence="6">Aste57867_2355 protein</fullName>
    </submittedName>
</protein>
<reference evidence="5" key="2">
    <citation type="submission" date="2019-06" db="EMBL/GenBank/DDBJ databases">
        <title>Genomics analysis of Aphanomyces spp. identifies a new class of oomycete effector associated with host adaptation.</title>
        <authorList>
            <person name="Gaulin E."/>
        </authorList>
    </citation>
    <scope>NUCLEOTIDE SEQUENCE</scope>
    <source>
        <strain evidence="5">CBS 578.67</strain>
    </source>
</reference>
<dbReference type="EMBL" id="CAADRA010000268">
    <property type="protein sequence ID" value="VFT79556.1"/>
    <property type="molecule type" value="Genomic_DNA"/>
</dbReference>
<name>A0A485KB43_9STRA</name>
<evidence type="ECO:0000313" key="5">
    <source>
        <dbReference type="EMBL" id="KAF0717324.1"/>
    </source>
</evidence>
<dbReference type="Pfam" id="PF00071">
    <property type="entry name" value="Ras"/>
    <property type="match status" value="1"/>
</dbReference>
<dbReference type="AlphaFoldDB" id="A0A485KB43"/>
<dbReference type="PROSITE" id="PS51421">
    <property type="entry name" value="RAS"/>
    <property type="match status" value="1"/>
</dbReference>
<dbReference type="NCBIfam" id="TIGR00231">
    <property type="entry name" value="small_GTP"/>
    <property type="match status" value="1"/>
</dbReference>
<reference evidence="6 7" key="1">
    <citation type="submission" date="2019-03" db="EMBL/GenBank/DDBJ databases">
        <authorList>
            <person name="Gaulin E."/>
            <person name="Dumas B."/>
        </authorList>
    </citation>
    <scope>NUCLEOTIDE SEQUENCE [LARGE SCALE GENOMIC DNA]</scope>
    <source>
        <strain evidence="6">CBS 568.67</strain>
    </source>
</reference>
<dbReference type="InterPro" id="IPR027417">
    <property type="entry name" value="P-loop_NTPase"/>
</dbReference>
<dbReference type="GO" id="GO:0003924">
    <property type="term" value="F:GTPase activity"/>
    <property type="evidence" value="ECO:0007669"/>
    <property type="project" value="InterPro"/>
</dbReference>
<evidence type="ECO:0000256" key="3">
    <source>
        <dbReference type="ARBA" id="ARBA00023134"/>
    </source>
</evidence>
<evidence type="ECO:0000256" key="1">
    <source>
        <dbReference type="ARBA" id="ARBA00006270"/>
    </source>
</evidence>
<proteinExistence type="inferred from homology"/>
<keyword evidence="3" id="KW-0342">GTP-binding</keyword>
<dbReference type="PRINTS" id="PR00449">
    <property type="entry name" value="RASTRNSFRMNG"/>
</dbReference>
<sequence>MSGLRSMETTHKSTVRLVLRCKVMVVGDGAVGKTALLQSFKSNGHDYPKNYIMTSNAELYVKPIPIAETNAIVELYMFDCPGQSIFNQREFGSVHFDGASMVMVVFDVNSKESFKSCTKWYQDVANPAPNHQLPGVLVGNKSDNKEGNRDAISQKEAEDFAEQNNLKYFECSARLGTGVDAPFQFMAKAFKKKYDDFAERSDNN</sequence>
<dbReference type="Proteomes" id="UP000332933">
    <property type="component" value="Unassembled WGS sequence"/>
</dbReference>
<dbReference type="EMBL" id="VJMH01000268">
    <property type="protein sequence ID" value="KAF0717324.1"/>
    <property type="molecule type" value="Genomic_DNA"/>
</dbReference>
<feature type="compositionally biased region" description="Basic and acidic residues" evidence="4">
    <location>
        <begin position="142"/>
        <end position="151"/>
    </location>
</feature>
<dbReference type="InterPro" id="IPR001806">
    <property type="entry name" value="Small_GTPase"/>
</dbReference>